<dbReference type="GO" id="GO:0005524">
    <property type="term" value="F:ATP binding"/>
    <property type="evidence" value="ECO:0007669"/>
    <property type="project" value="UniProtKB-KW"/>
</dbReference>
<reference evidence="7" key="1">
    <citation type="submission" date="2020-09" db="EMBL/GenBank/DDBJ databases">
        <title>Complete genome sequencing of Faecalibacillus intestinalis strain 14EGH31.</title>
        <authorList>
            <person name="Sakamoto M."/>
            <person name="Murakami T."/>
            <person name="Mori H."/>
        </authorList>
    </citation>
    <scope>NUCLEOTIDE SEQUENCE [LARGE SCALE GENOMIC DNA]</scope>
    <source>
        <strain evidence="7">14EGH31</strain>
    </source>
</reference>
<dbReference type="Gene3D" id="3.40.50.300">
    <property type="entry name" value="P-loop containing nucleotide triphosphate hydrolases"/>
    <property type="match status" value="1"/>
</dbReference>
<dbReference type="KEGG" id="fit:Fi14EGH31_29000"/>
<dbReference type="Pfam" id="PF00005">
    <property type="entry name" value="ABC_tran"/>
    <property type="match status" value="1"/>
</dbReference>
<proteinExistence type="inferred from homology"/>
<dbReference type="GeneID" id="70581328"/>
<evidence type="ECO:0000259" key="5">
    <source>
        <dbReference type="PROSITE" id="PS50893"/>
    </source>
</evidence>
<dbReference type="InterPro" id="IPR003439">
    <property type="entry name" value="ABC_transporter-like_ATP-bd"/>
</dbReference>
<evidence type="ECO:0000256" key="3">
    <source>
        <dbReference type="ARBA" id="ARBA00022741"/>
    </source>
</evidence>
<dbReference type="SMART" id="SM00382">
    <property type="entry name" value="AAA"/>
    <property type="match status" value="1"/>
</dbReference>
<evidence type="ECO:0000256" key="2">
    <source>
        <dbReference type="ARBA" id="ARBA00022448"/>
    </source>
</evidence>
<dbReference type="InterPro" id="IPR017911">
    <property type="entry name" value="MacB-like_ATP-bd"/>
</dbReference>
<dbReference type="EMBL" id="AP024085">
    <property type="protein sequence ID" value="BCL59188.1"/>
    <property type="molecule type" value="Genomic_DNA"/>
</dbReference>
<dbReference type="InterPro" id="IPR027417">
    <property type="entry name" value="P-loop_NTPase"/>
</dbReference>
<dbReference type="InterPro" id="IPR017871">
    <property type="entry name" value="ABC_transporter-like_CS"/>
</dbReference>
<dbReference type="InterPro" id="IPR015854">
    <property type="entry name" value="ABC_transpr_LolD-like"/>
</dbReference>
<dbReference type="GO" id="GO:0005886">
    <property type="term" value="C:plasma membrane"/>
    <property type="evidence" value="ECO:0007669"/>
    <property type="project" value="TreeGrafter"/>
</dbReference>
<evidence type="ECO:0000313" key="6">
    <source>
        <dbReference type="EMBL" id="BCL59188.1"/>
    </source>
</evidence>
<feature type="domain" description="ABC transporter" evidence="5">
    <location>
        <begin position="5"/>
        <end position="224"/>
    </location>
</feature>
<dbReference type="FunFam" id="3.40.50.300:FF:000056">
    <property type="entry name" value="Cell division ATP-binding protein FtsE"/>
    <property type="match status" value="1"/>
</dbReference>
<gene>
    <name evidence="6" type="ORF">Fi14EGH31_29000</name>
</gene>
<dbReference type="GO" id="GO:0022857">
    <property type="term" value="F:transmembrane transporter activity"/>
    <property type="evidence" value="ECO:0007669"/>
    <property type="project" value="TreeGrafter"/>
</dbReference>
<accession>A0A7I8E2Z1</accession>
<protein>
    <submittedName>
        <fullName evidence="6">ABC transporter ATP-binding protein</fullName>
    </submittedName>
</protein>
<dbReference type="GO" id="GO:0016887">
    <property type="term" value="F:ATP hydrolysis activity"/>
    <property type="evidence" value="ECO:0007669"/>
    <property type="project" value="InterPro"/>
</dbReference>
<keyword evidence="2" id="KW-0813">Transport</keyword>
<dbReference type="CDD" id="cd03255">
    <property type="entry name" value="ABC_MJ0796_LolCDE_FtsE"/>
    <property type="match status" value="1"/>
</dbReference>
<dbReference type="PANTHER" id="PTHR24220:SF689">
    <property type="entry name" value="LIPOPROTEIN-RELEASING SYSTEM ATP-BINDING PROTEIN LOLD"/>
    <property type="match status" value="1"/>
</dbReference>
<sequence>MEKLLELENVSYSYQDGKEKNQILDHASYLFEKGKIYAVVGASGSGKTTTLSLASGLDKPDDGKVLFKGKDIQEIGLNKYRREDISIVFQSYNLIYYMNALENVMSALEIAGIKRKDKKEYCLSILEQLGLSKDECKRDIRQLSGGQQQRVAIARAIAREVDLILCDEPTGNLDEKNSLDIMNTFLDLAHIHHKCVILVTHSPTLAKMCDVSLRIKEGKIEVKR</sequence>
<comment type="similarity">
    <text evidence="1">Belongs to the ABC transporter superfamily.</text>
</comment>
<dbReference type="AlphaFoldDB" id="A0A7I8E2Z1"/>
<evidence type="ECO:0000256" key="1">
    <source>
        <dbReference type="ARBA" id="ARBA00005417"/>
    </source>
</evidence>
<dbReference type="Proteomes" id="UP000593842">
    <property type="component" value="Chromosome"/>
</dbReference>
<keyword evidence="3" id="KW-0547">Nucleotide-binding</keyword>
<name>A0A7I8E2Z1_9FIRM</name>
<dbReference type="PROSITE" id="PS00211">
    <property type="entry name" value="ABC_TRANSPORTER_1"/>
    <property type="match status" value="1"/>
</dbReference>
<keyword evidence="4 6" id="KW-0067">ATP-binding</keyword>
<dbReference type="PANTHER" id="PTHR24220">
    <property type="entry name" value="IMPORT ATP-BINDING PROTEIN"/>
    <property type="match status" value="1"/>
</dbReference>
<dbReference type="InterPro" id="IPR003593">
    <property type="entry name" value="AAA+_ATPase"/>
</dbReference>
<dbReference type="PROSITE" id="PS50893">
    <property type="entry name" value="ABC_TRANSPORTER_2"/>
    <property type="match status" value="1"/>
</dbReference>
<organism evidence="6 7">
    <name type="scientific">Faecalibacillus intestinalis</name>
    <dbReference type="NCBI Taxonomy" id="1982626"/>
    <lineage>
        <taxon>Bacteria</taxon>
        <taxon>Bacillati</taxon>
        <taxon>Bacillota</taxon>
        <taxon>Erysipelotrichia</taxon>
        <taxon>Erysipelotrichales</taxon>
        <taxon>Coprobacillaceae</taxon>
        <taxon>Faecalibacillus</taxon>
    </lineage>
</organism>
<evidence type="ECO:0000313" key="7">
    <source>
        <dbReference type="Proteomes" id="UP000593842"/>
    </source>
</evidence>
<evidence type="ECO:0000256" key="4">
    <source>
        <dbReference type="ARBA" id="ARBA00022840"/>
    </source>
</evidence>
<dbReference type="SUPFAM" id="SSF52540">
    <property type="entry name" value="P-loop containing nucleoside triphosphate hydrolases"/>
    <property type="match status" value="1"/>
</dbReference>
<dbReference type="RefSeq" id="WP_118721740.1">
    <property type="nucleotide sequence ID" value="NZ_AP024085.1"/>
</dbReference>